<accession>A0ABW2QID8</accession>
<organism evidence="1 2">
    <name type="scientific">Hydrogenophaga atypica</name>
    <dbReference type="NCBI Taxonomy" id="249409"/>
    <lineage>
        <taxon>Bacteria</taxon>
        <taxon>Pseudomonadati</taxon>
        <taxon>Pseudomonadota</taxon>
        <taxon>Betaproteobacteria</taxon>
        <taxon>Burkholderiales</taxon>
        <taxon>Comamonadaceae</taxon>
        <taxon>Hydrogenophaga</taxon>
    </lineage>
</organism>
<name>A0ABW2QID8_9BURK</name>
<dbReference type="EMBL" id="JBHTCA010000004">
    <property type="protein sequence ID" value="MFC7408747.1"/>
    <property type="molecule type" value="Genomic_DNA"/>
</dbReference>
<protein>
    <submittedName>
        <fullName evidence="1">Uncharacterized protein</fullName>
    </submittedName>
</protein>
<gene>
    <name evidence="1" type="ORF">ACFQPB_07730</name>
</gene>
<dbReference type="Proteomes" id="UP001596501">
    <property type="component" value="Unassembled WGS sequence"/>
</dbReference>
<reference evidence="2" key="1">
    <citation type="journal article" date="2019" name="Int. J. Syst. Evol. Microbiol.">
        <title>The Global Catalogue of Microorganisms (GCM) 10K type strain sequencing project: providing services to taxonomists for standard genome sequencing and annotation.</title>
        <authorList>
            <consortium name="The Broad Institute Genomics Platform"/>
            <consortium name="The Broad Institute Genome Sequencing Center for Infectious Disease"/>
            <person name="Wu L."/>
            <person name="Ma J."/>
        </authorList>
    </citation>
    <scope>NUCLEOTIDE SEQUENCE [LARGE SCALE GENOMIC DNA]</scope>
    <source>
        <strain evidence="2">CGMCC 1.12371</strain>
    </source>
</reference>
<sequence>MHDLHAVGLNPFAVQLLAESMLKSAYVQHCGTKPLTFNYPVQREDCAGWLGVRITIEAVSVDEQPQAEPDMLKVCEALGFDPTNHHNAAKCPYCRGQQPQAEAVPSDVTDAMALAFHRALTDGAIGQSEVEEIKTGLRAAIAAQKASAT</sequence>
<evidence type="ECO:0000313" key="1">
    <source>
        <dbReference type="EMBL" id="MFC7408747.1"/>
    </source>
</evidence>
<proteinExistence type="predicted"/>
<keyword evidence="2" id="KW-1185">Reference proteome</keyword>
<comment type="caution">
    <text evidence="1">The sequence shown here is derived from an EMBL/GenBank/DDBJ whole genome shotgun (WGS) entry which is preliminary data.</text>
</comment>
<evidence type="ECO:0000313" key="2">
    <source>
        <dbReference type="Proteomes" id="UP001596501"/>
    </source>
</evidence>
<dbReference type="RefSeq" id="WP_382221489.1">
    <property type="nucleotide sequence ID" value="NZ_JBHTCA010000004.1"/>
</dbReference>